<feature type="region of interest" description="Disordered" evidence="1">
    <location>
        <begin position="532"/>
        <end position="552"/>
    </location>
</feature>
<evidence type="ECO:0000313" key="3">
    <source>
        <dbReference type="Proteomes" id="UP001586593"/>
    </source>
</evidence>
<feature type="region of interest" description="Disordered" evidence="1">
    <location>
        <begin position="853"/>
        <end position="932"/>
    </location>
</feature>
<feature type="region of interest" description="Disordered" evidence="1">
    <location>
        <begin position="218"/>
        <end position="259"/>
    </location>
</feature>
<feature type="compositionally biased region" description="Basic residues" evidence="1">
    <location>
        <begin position="779"/>
        <end position="788"/>
    </location>
</feature>
<proteinExistence type="predicted"/>
<dbReference type="InterPro" id="IPR011993">
    <property type="entry name" value="PH-like_dom_sf"/>
</dbReference>
<dbReference type="Proteomes" id="UP001586593">
    <property type="component" value="Unassembled WGS sequence"/>
</dbReference>
<feature type="region of interest" description="Disordered" evidence="1">
    <location>
        <begin position="1"/>
        <end position="129"/>
    </location>
</feature>
<keyword evidence="3" id="KW-1185">Reference proteome</keyword>
<organism evidence="2 3">
    <name type="scientific">Phialemonium thermophilum</name>
    <dbReference type="NCBI Taxonomy" id="223376"/>
    <lineage>
        <taxon>Eukaryota</taxon>
        <taxon>Fungi</taxon>
        <taxon>Dikarya</taxon>
        <taxon>Ascomycota</taxon>
        <taxon>Pezizomycotina</taxon>
        <taxon>Sordariomycetes</taxon>
        <taxon>Sordariomycetidae</taxon>
        <taxon>Cephalothecales</taxon>
        <taxon>Cephalothecaceae</taxon>
        <taxon>Phialemonium</taxon>
    </lineage>
</organism>
<dbReference type="PANTHER" id="PTHR38700">
    <property type="entry name" value="YALI0E22418P"/>
    <property type="match status" value="1"/>
</dbReference>
<accession>A0ABR3X6Q3</accession>
<feature type="compositionally biased region" description="Polar residues" evidence="1">
    <location>
        <begin position="701"/>
        <end position="717"/>
    </location>
</feature>
<gene>
    <name evidence="2" type="ORF">VTK73DRAFT_2116</name>
</gene>
<feature type="region of interest" description="Disordered" evidence="1">
    <location>
        <begin position="685"/>
        <end position="809"/>
    </location>
</feature>
<evidence type="ECO:0000256" key="1">
    <source>
        <dbReference type="SAM" id="MobiDB-lite"/>
    </source>
</evidence>
<sequence length="932" mass="101313">MTVPAPFPSQTSAFGRLRAKSISEAARPTGGPATVEPWSGSPTGRAESRGVVSPVKTDGTRQRSTTMDGAVMAPPFSDRPPPVPKLPLLPKPPSQVPPRPPPDDGLSSLRGDGGYRQDSQTADALPEIPVVRLRKDREEQLLRADTARARRRLIREREGGSKIASDPDRVPAESGRPSTRGETLRLNSYSLPSPPSSPLSDKPRSPVAGIFSLLTKGRKSNADSLPSPTSSKRTSSDFRRSNSPPPSLEWSPTSPLEPAGKVYVPQIDAPVSASNGGQRDVTVKCGEATLKITVNNETNAAGILADCSSKFGRLVDSKQCALVEVYNQWGLERRVRQYERVRDILNSWDSQIQNWLAVQPRSPGTDGILEMTSVVRNSQAPAGFVLQLYHSQQPARWHKRYVTLLESGQMLASKKPDPGPNEKDVQSLCHLTDFDIYTLADPRLRKRLRQPKKFCYAIKSQQKAAVFVNTDNFVHYFSTDDPQVADTFFAGVQKWRSWYLAGQVGTRGRQGGKSADTEKPLPAIAVKELIPQGSSEPPQITPVQAEPKKSVSHVKVNGHKVKVSVDESPYTIGAFEPLLDLSRFDKPLDEFGKDWIPDNARMSMQFKESKAAAPANRTNQINPKVDVKPAPVAATATNSLSAKAKTTSAVGKGSGTFAANTLLGDSYEQRKQALKEREKMAVLRERNGAAEEGPFTDRPSLLSSIKNDTPTSRSVSDTVAERRDPERWLPSAMEHSARSRTRSIRSPSVHHQNPPQQRPPGLPTLPYPSAASTDTTRQSSHHHPHHQHPPITRSQPGRLPNLPAPLIDLSNKPVEAPQWSRGASRGGHGIRAPEGVPLVDLATSMATMNGAVERMGRPTTSGGPPAQPRPRARSVTSYAGSRRPSEPDDRPPVPRLPTRSGTVVGGGRAIPPAYSSSVTSSPGDCGRDRRPR</sequence>
<protein>
    <recommendedName>
        <fullName evidence="4">PH domain-containing protein</fullName>
    </recommendedName>
</protein>
<feature type="compositionally biased region" description="Polar residues" evidence="1">
    <location>
        <begin position="744"/>
        <end position="755"/>
    </location>
</feature>
<dbReference type="Gene3D" id="2.30.29.30">
    <property type="entry name" value="Pleckstrin-homology domain (PH domain)/Phosphotyrosine-binding domain (PTB)"/>
    <property type="match status" value="1"/>
</dbReference>
<name>A0ABR3X6Q3_9PEZI</name>
<evidence type="ECO:0000313" key="2">
    <source>
        <dbReference type="EMBL" id="KAL1871320.1"/>
    </source>
</evidence>
<feature type="compositionally biased region" description="Pro residues" evidence="1">
    <location>
        <begin position="77"/>
        <end position="100"/>
    </location>
</feature>
<feature type="compositionally biased region" description="Polar residues" evidence="1">
    <location>
        <begin position="532"/>
        <end position="542"/>
    </location>
</feature>
<feature type="compositionally biased region" description="Basic and acidic residues" evidence="1">
    <location>
        <begin position="883"/>
        <end position="892"/>
    </location>
</feature>
<evidence type="ECO:0008006" key="4">
    <source>
        <dbReference type="Google" id="ProtNLM"/>
    </source>
</evidence>
<dbReference type="EMBL" id="JAZHXJ010000157">
    <property type="protein sequence ID" value="KAL1871320.1"/>
    <property type="molecule type" value="Genomic_DNA"/>
</dbReference>
<feature type="compositionally biased region" description="Basic and acidic residues" evidence="1">
    <location>
        <begin position="155"/>
        <end position="171"/>
    </location>
</feature>
<dbReference type="PANTHER" id="PTHR38700:SF1">
    <property type="entry name" value="PH DOMAIN-CONTAINING PROTEIN"/>
    <property type="match status" value="1"/>
</dbReference>
<dbReference type="Gene3D" id="3.10.20.90">
    <property type="entry name" value="Phosphatidylinositol 3-kinase Catalytic Subunit, Chain A, domain 1"/>
    <property type="match status" value="1"/>
</dbReference>
<feature type="region of interest" description="Disordered" evidence="1">
    <location>
        <begin position="142"/>
        <end position="206"/>
    </location>
</feature>
<feature type="compositionally biased region" description="Pro residues" evidence="1">
    <location>
        <begin position="756"/>
        <end position="766"/>
    </location>
</feature>
<comment type="caution">
    <text evidence="2">The sequence shown here is derived from an EMBL/GenBank/DDBJ whole genome shotgun (WGS) entry which is preliminary data.</text>
</comment>
<feature type="compositionally biased region" description="Polar residues" evidence="1">
    <location>
        <begin position="222"/>
        <end position="233"/>
    </location>
</feature>
<reference evidence="2 3" key="1">
    <citation type="journal article" date="2024" name="Commun. Biol.">
        <title>Comparative genomic analysis of thermophilic fungi reveals convergent evolutionary adaptations and gene losses.</title>
        <authorList>
            <person name="Steindorff A.S."/>
            <person name="Aguilar-Pontes M.V."/>
            <person name="Robinson A.J."/>
            <person name="Andreopoulos B."/>
            <person name="LaButti K."/>
            <person name="Kuo A."/>
            <person name="Mondo S."/>
            <person name="Riley R."/>
            <person name="Otillar R."/>
            <person name="Haridas S."/>
            <person name="Lipzen A."/>
            <person name="Grimwood J."/>
            <person name="Schmutz J."/>
            <person name="Clum A."/>
            <person name="Reid I.D."/>
            <person name="Moisan M.C."/>
            <person name="Butler G."/>
            <person name="Nguyen T.T.M."/>
            <person name="Dewar K."/>
            <person name="Conant G."/>
            <person name="Drula E."/>
            <person name="Henrissat B."/>
            <person name="Hansel C."/>
            <person name="Singer S."/>
            <person name="Hutchinson M.I."/>
            <person name="de Vries R.P."/>
            <person name="Natvig D.O."/>
            <person name="Powell A.J."/>
            <person name="Tsang A."/>
            <person name="Grigoriev I.V."/>
        </authorList>
    </citation>
    <scope>NUCLEOTIDE SEQUENCE [LARGE SCALE GENOMIC DNA]</scope>
    <source>
        <strain evidence="2 3">ATCC 24622</strain>
    </source>
</reference>